<evidence type="ECO:0000313" key="2">
    <source>
        <dbReference type="Proteomes" id="UP001054252"/>
    </source>
</evidence>
<dbReference type="AlphaFoldDB" id="A0AAV5JGD7"/>
<accession>A0AAV5JGD7</accession>
<gene>
    <name evidence="1" type="ORF">SLEP1_g22785</name>
</gene>
<evidence type="ECO:0000313" key="1">
    <source>
        <dbReference type="EMBL" id="GKV11536.1"/>
    </source>
</evidence>
<protein>
    <recommendedName>
        <fullName evidence="3">Retrotransposon Copia-like N-terminal domain-containing protein</fullName>
    </recommendedName>
</protein>
<organism evidence="1 2">
    <name type="scientific">Rubroshorea leprosula</name>
    <dbReference type="NCBI Taxonomy" id="152421"/>
    <lineage>
        <taxon>Eukaryota</taxon>
        <taxon>Viridiplantae</taxon>
        <taxon>Streptophyta</taxon>
        <taxon>Embryophyta</taxon>
        <taxon>Tracheophyta</taxon>
        <taxon>Spermatophyta</taxon>
        <taxon>Magnoliopsida</taxon>
        <taxon>eudicotyledons</taxon>
        <taxon>Gunneridae</taxon>
        <taxon>Pentapetalae</taxon>
        <taxon>rosids</taxon>
        <taxon>malvids</taxon>
        <taxon>Malvales</taxon>
        <taxon>Dipterocarpaceae</taxon>
        <taxon>Rubroshorea</taxon>
    </lineage>
</organism>
<dbReference type="Proteomes" id="UP001054252">
    <property type="component" value="Unassembled WGS sequence"/>
</dbReference>
<name>A0AAV5JGD7_9ROSI</name>
<evidence type="ECO:0008006" key="3">
    <source>
        <dbReference type="Google" id="ProtNLM"/>
    </source>
</evidence>
<dbReference type="EMBL" id="BPVZ01000034">
    <property type="protein sequence ID" value="GKV11536.1"/>
    <property type="molecule type" value="Genomic_DNA"/>
</dbReference>
<keyword evidence="2" id="KW-1185">Reference proteome</keyword>
<sequence length="189" mass="21954">MEKPDVTQPIFTILNGSNYMLWVQGMRSFLKGRRYVIYDIKLPEKSVEEPDDKFVDCLEEWDSKNHQIITWFRNTSTPSINLQFGRYDTAKEPARAPATATHFRPETSVKLGDFSPFSCSRIPIKPRISRSVLLCVLLPLLSVNCWWVGGEIFRFSGRELLLQNPVSFHVRRTWLLLAGKFWFLIVLSV</sequence>
<reference evidence="1 2" key="1">
    <citation type="journal article" date="2021" name="Commun. Biol.">
        <title>The genome of Shorea leprosula (Dipterocarpaceae) highlights the ecological relevance of drought in aseasonal tropical rainforests.</title>
        <authorList>
            <person name="Ng K.K.S."/>
            <person name="Kobayashi M.J."/>
            <person name="Fawcett J.A."/>
            <person name="Hatakeyama M."/>
            <person name="Paape T."/>
            <person name="Ng C.H."/>
            <person name="Ang C.C."/>
            <person name="Tnah L.H."/>
            <person name="Lee C.T."/>
            <person name="Nishiyama T."/>
            <person name="Sese J."/>
            <person name="O'Brien M.J."/>
            <person name="Copetti D."/>
            <person name="Mohd Noor M.I."/>
            <person name="Ong R.C."/>
            <person name="Putra M."/>
            <person name="Sireger I.Z."/>
            <person name="Indrioko S."/>
            <person name="Kosugi Y."/>
            <person name="Izuno A."/>
            <person name="Isagi Y."/>
            <person name="Lee S.L."/>
            <person name="Shimizu K.K."/>
        </authorList>
    </citation>
    <scope>NUCLEOTIDE SEQUENCE [LARGE SCALE GENOMIC DNA]</scope>
    <source>
        <strain evidence="1">214</strain>
    </source>
</reference>
<comment type="caution">
    <text evidence="1">The sequence shown here is derived from an EMBL/GenBank/DDBJ whole genome shotgun (WGS) entry which is preliminary data.</text>
</comment>
<proteinExistence type="predicted"/>